<proteinExistence type="predicted"/>
<dbReference type="Proteomes" id="UP000076532">
    <property type="component" value="Unassembled WGS sequence"/>
</dbReference>
<evidence type="ECO:0000313" key="1">
    <source>
        <dbReference type="EMBL" id="KZP30538.1"/>
    </source>
</evidence>
<accession>A0A166TEM7</accession>
<sequence>MFKLLTSRSFPGPRPGCAPIAPRIVNRLPKRWNQPVYPLPRPAPSSSVRPHYLVCGYLDFWPELFQLPQRRRNEGSRGRAIFRSFGFPSRFTSRTSFFLESNLTSIGEPFPMVEVNYYCYYLYA</sequence>
<dbReference type="EMBL" id="KV417493">
    <property type="protein sequence ID" value="KZP30538.1"/>
    <property type="molecule type" value="Genomic_DNA"/>
</dbReference>
<reference evidence="1 2" key="1">
    <citation type="journal article" date="2016" name="Mol. Biol. Evol.">
        <title>Comparative Genomics of Early-Diverging Mushroom-Forming Fungi Provides Insights into the Origins of Lignocellulose Decay Capabilities.</title>
        <authorList>
            <person name="Nagy L.G."/>
            <person name="Riley R."/>
            <person name="Tritt A."/>
            <person name="Adam C."/>
            <person name="Daum C."/>
            <person name="Floudas D."/>
            <person name="Sun H."/>
            <person name="Yadav J.S."/>
            <person name="Pangilinan J."/>
            <person name="Larsson K.H."/>
            <person name="Matsuura K."/>
            <person name="Barry K."/>
            <person name="Labutti K."/>
            <person name="Kuo R."/>
            <person name="Ohm R.A."/>
            <person name="Bhattacharya S.S."/>
            <person name="Shirouzu T."/>
            <person name="Yoshinaga Y."/>
            <person name="Martin F.M."/>
            <person name="Grigoriev I.V."/>
            <person name="Hibbett D.S."/>
        </authorList>
    </citation>
    <scope>NUCLEOTIDE SEQUENCE [LARGE SCALE GENOMIC DNA]</scope>
    <source>
        <strain evidence="1 2">CBS 109695</strain>
    </source>
</reference>
<keyword evidence="2" id="KW-1185">Reference proteome</keyword>
<dbReference type="AlphaFoldDB" id="A0A166TEM7"/>
<name>A0A166TEM7_9AGAM</name>
<gene>
    <name evidence="1" type="ORF">FIBSPDRAFT_111130</name>
</gene>
<organism evidence="1 2">
    <name type="scientific">Athelia psychrophila</name>
    <dbReference type="NCBI Taxonomy" id="1759441"/>
    <lineage>
        <taxon>Eukaryota</taxon>
        <taxon>Fungi</taxon>
        <taxon>Dikarya</taxon>
        <taxon>Basidiomycota</taxon>
        <taxon>Agaricomycotina</taxon>
        <taxon>Agaricomycetes</taxon>
        <taxon>Agaricomycetidae</taxon>
        <taxon>Atheliales</taxon>
        <taxon>Atheliaceae</taxon>
        <taxon>Athelia</taxon>
    </lineage>
</organism>
<protein>
    <submittedName>
        <fullName evidence="1">Uncharacterized protein</fullName>
    </submittedName>
</protein>
<evidence type="ECO:0000313" key="2">
    <source>
        <dbReference type="Proteomes" id="UP000076532"/>
    </source>
</evidence>